<dbReference type="InterPro" id="IPR036855">
    <property type="entry name" value="Znf_CCCH_sf"/>
</dbReference>
<feature type="compositionally biased region" description="Basic and acidic residues" evidence="5">
    <location>
        <begin position="293"/>
        <end position="319"/>
    </location>
</feature>
<keyword evidence="1 4" id="KW-0479">Metal-binding</keyword>
<evidence type="ECO:0000259" key="6">
    <source>
        <dbReference type="PROSITE" id="PS50103"/>
    </source>
</evidence>
<accession>A0AAW0RWM7</accession>
<keyword evidence="2 4" id="KW-0863">Zinc-finger</keyword>
<feature type="region of interest" description="Disordered" evidence="5">
    <location>
        <begin position="213"/>
        <end position="249"/>
    </location>
</feature>
<feature type="zinc finger region" description="C3H1-type" evidence="4">
    <location>
        <begin position="370"/>
        <end position="398"/>
    </location>
</feature>
<evidence type="ECO:0000256" key="1">
    <source>
        <dbReference type="ARBA" id="ARBA00022723"/>
    </source>
</evidence>
<feature type="compositionally biased region" description="Basic and acidic residues" evidence="5">
    <location>
        <begin position="463"/>
        <end position="481"/>
    </location>
</feature>
<protein>
    <recommendedName>
        <fullName evidence="6">C3H1-type domain-containing protein</fullName>
    </recommendedName>
</protein>
<keyword evidence="8" id="KW-1185">Reference proteome</keyword>
<name>A0AAW0RWM7_9HYPO</name>
<evidence type="ECO:0000313" key="8">
    <source>
        <dbReference type="Proteomes" id="UP001397290"/>
    </source>
</evidence>
<evidence type="ECO:0000256" key="5">
    <source>
        <dbReference type="SAM" id="MobiDB-lite"/>
    </source>
</evidence>
<evidence type="ECO:0000256" key="3">
    <source>
        <dbReference type="ARBA" id="ARBA00022833"/>
    </source>
</evidence>
<dbReference type="Proteomes" id="UP001397290">
    <property type="component" value="Unassembled WGS sequence"/>
</dbReference>
<organism evidence="7 8">
    <name type="scientific">Beauveria asiatica</name>
    <dbReference type="NCBI Taxonomy" id="1069075"/>
    <lineage>
        <taxon>Eukaryota</taxon>
        <taxon>Fungi</taxon>
        <taxon>Dikarya</taxon>
        <taxon>Ascomycota</taxon>
        <taxon>Pezizomycotina</taxon>
        <taxon>Sordariomycetes</taxon>
        <taxon>Hypocreomycetidae</taxon>
        <taxon>Hypocreales</taxon>
        <taxon>Cordycipitaceae</taxon>
        <taxon>Beauveria</taxon>
    </lineage>
</organism>
<dbReference type="InterPro" id="IPR039136">
    <property type="entry name" value="NUFIP1-like"/>
</dbReference>
<proteinExistence type="predicted"/>
<dbReference type="SUPFAM" id="SSF90229">
    <property type="entry name" value="CCCH zinc finger"/>
    <property type="match status" value="1"/>
</dbReference>
<dbReference type="PANTHER" id="PTHR13309">
    <property type="entry name" value="NUCLEAR FRAGILE X MENTAL RETARDATION PROTEIN INTERACTING PROTEIN 1"/>
    <property type="match status" value="1"/>
</dbReference>
<dbReference type="PROSITE" id="PS50103">
    <property type="entry name" value="ZF_C3H1"/>
    <property type="match status" value="1"/>
</dbReference>
<feature type="compositionally biased region" description="Basic and acidic residues" evidence="5">
    <location>
        <begin position="519"/>
        <end position="538"/>
    </location>
</feature>
<reference evidence="7 8" key="1">
    <citation type="submission" date="2020-02" db="EMBL/GenBank/DDBJ databases">
        <title>Comparative genomics of the hypocrealean fungal genus Beauvera.</title>
        <authorList>
            <person name="Showalter D.N."/>
            <person name="Bushley K.E."/>
            <person name="Rehner S.A."/>
        </authorList>
    </citation>
    <scope>NUCLEOTIDE SEQUENCE [LARGE SCALE GENOMIC DNA]</scope>
    <source>
        <strain evidence="7 8">ARSEF4384</strain>
    </source>
</reference>
<feature type="domain" description="C3H1-type" evidence="6">
    <location>
        <begin position="370"/>
        <end position="398"/>
    </location>
</feature>
<dbReference type="GO" id="GO:0000492">
    <property type="term" value="P:box C/D snoRNP assembly"/>
    <property type="evidence" value="ECO:0007669"/>
    <property type="project" value="TreeGrafter"/>
</dbReference>
<gene>
    <name evidence="7" type="ORF">G3M48_002934</name>
</gene>
<dbReference type="AlphaFoldDB" id="A0AAW0RWM7"/>
<dbReference type="GO" id="GO:0008270">
    <property type="term" value="F:zinc ion binding"/>
    <property type="evidence" value="ECO:0007669"/>
    <property type="project" value="UniProtKB-KW"/>
</dbReference>
<feature type="compositionally biased region" description="Polar residues" evidence="5">
    <location>
        <begin position="347"/>
        <end position="358"/>
    </location>
</feature>
<evidence type="ECO:0000313" key="7">
    <source>
        <dbReference type="EMBL" id="KAK8146577.1"/>
    </source>
</evidence>
<comment type="caution">
    <text evidence="7">The sequence shown here is derived from an EMBL/GenBank/DDBJ whole genome shotgun (WGS) entry which is preliminary data.</text>
</comment>
<evidence type="ECO:0000256" key="4">
    <source>
        <dbReference type="PROSITE-ProRule" id="PRU00723"/>
    </source>
</evidence>
<dbReference type="GO" id="GO:0005634">
    <property type="term" value="C:nucleus"/>
    <property type="evidence" value="ECO:0007669"/>
    <property type="project" value="TreeGrafter"/>
</dbReference>
<evidence type="ECO:0000256" key="2">
    <source>
        <dbReference type="ARBA" id="ARBA00022771"/>
    </source>
</evidence>
<feature type="region of interest" description="Disordered" evidence="5">
    <location>
        <begin position="461"/>
        <end position="555"/>
    </location>
</feature>
<feature type="region of interest" description="Disordered" evidence="5">
    <location>
        <begin position="287"/>
        <end position="366"/>
    </location>
</feature>
<dbReference type="PANTHER" id="PTHR13309:SF0">
    <property type="entry name" value="FMR1-INTERACTING PROTEIN NUFIP1"/>
    <property type="match status" value="1"/>
</dbReference>
<keyword evidence="3 4" id="KW-0862">Zinc</keyword>
<dbReference type="InterPro" id="IPR000571">
    <property type="entry name" value="Znf_CCCH"/>
</dbReference>
<dbReference type="EMBL" id="JAAHCF010000202">
    <property type="protein sequence ID" value="KAK8146577.1"/>
    <property type="molecule type" value="Genomic_DNA"/>
</dbReference>
<dbReference type="GO" id="GO:0003723">
    <property type="term" value="F:RNA binding"/>
    <property type="evidence" value="ECO:0007669"/>
    <property type="project" value="InterPro"/>
</dbReference>
<sequence length="555" mass="60874">MAVAVEDRGITTGSDMSTMLPSRGTIIRPSHMPITLLVPRAIPRRLLPAIRTNLPLLLNGDTSTSAIMPKRRRQCQPLHILHIRLKATLRCITPNRSSRFHIHRLNTTPMARRRRRSHLSGMDRHKRIILVAGQHVAVIMTRAQGVQQDPQTAVAMHSPTSLVHALITPLNTFPTEGLLLQHRRLSPTIKTRNMGSTHVAVAEATEMAAIVHKNDSASHGKKKKRKTNTLGLTPGMGEESEDDEGEEKTLSELLGQEALSNIGDVAAFLAVRRQNYPTRARIEAKKAAAQAQRNEDKTASLEREADKLRKQLRKVESSIKRKREQGDEGDEMRGASDNSSDDGPPETLSTKASSTTIPSRPLLAATGKRADVTRHCKYYSTGGTCGKKGKCRFVHDPAIREAAIKEREANHGRLTIQQRLILNDKEQEDLTVLRSIQYLRQKGIMSDAIAASAAALNGSEEISGEKDTMVKKEASSADKDPGPPLVVSSTSPYQLLPPPASPPQATVKEEPDVSTAHSHSNDKMEVESDDSDTTKHYEGWLLQPYGSSGKGNVAP</sequence>